<keyword evidence="3" id="KW-0131">Cell cycle</keyword>
<dbReference type="InterPro" id="IPR039361">
    <property type="entry name" value="Cyclin"/>
</dbReference>
<evidence type="ECO:0000256" key="3">
    <source>
        <dbReference type="ARBA" id="ARBA00023306"/>
    </source>
</evidence>
<feature type="region of interest" description="Disordered" evidence="5">
    <location>
        <begin position="1"/>
        <end position="50"/>
    </location>
</feature>
<dbReference type="SUPFAM" id="SSF47954">
    <property type="entry name" value="Cyclin-like"/>
    <property type="match status" value="2"/>
</dbReference>
<dbReference type="InterPro" id="IPR006671">
    <property type="entry name" value="Cyclin_N"/>
</dbReference>
<dbReference type="InterPro" id="IPR004367">
    <property type="entry name" value="Cyclin_C-dom"/>
</dbReference>
<dbReference type="Pfam" id="PF02984">
    <property type="entry name" value="Cyclin_C"/>
    <property type="match status" value="1"/>
</dbReference>
<evidence type="ECO:0000256" key="1">
    <source>
        <dbReference type="ARBA" id="ARBA00022618"/>
    </source>
</evidence>
<evidence type="ECO:0000313" key="9">
    <source>
        <dbReference type="Proteomes" id="UP001642483"/>
    </source>
</evidence>
<gene>
    <name evidence="8" type="ORF">CVLEPA_LOCUS13532</name>
</gene>
<dbReference type="Gene3D" id="1.10.472.10">
    <property type="entry name" value="Cyclin-like"/>
    <property type="match status" value="2"/>
</dbReference>
<keyword evidence="9" id="KW-1185">Reference proteome</keyword>
<dbReference type="InterPro" id="IPR036915">
    <property type="entry name" value="Cyclin-like_sf"/>
</dbReference>
<evidence type="ECO:0000259" key="7">
    <source>
        <dbReference type="SMART" id="SM01332"/>
    </source>
</evidence>
<evidence type="ECO:0000259" key="6">
    <source>
        <dbReference type="SMART" id="SM00385"/>
    </source>
</evidence>
<evidence type="ECO:0000256" key="2">
    <source>
        <dbReference type="ARBA" id="ARBA00023127"/>
    </source>
</evidence>
<proteinExistence type="inferred from homology"/>
<dbReference type="PIRSF" id="PIRSF001771">
    <property type="entry name" value="Cyclin_A_B_D_E"/>
    <property type="match status" value="1"/>
</dbReference>
<name>A0ABP0FSZ3_CLALP</name>
<dbReference type="SMART" id="SM00385">
    <property type="entry name" value="CYCLIN"/>
    <property type="match status" value="2"/>
</dbReference>
<feature type="compositionally biased region" description="Low complexity" evidence="5">
    <location>
        <begin position="32"/>
        <end position="46"/>
    </location>
</feature>
<comment type="similarity">
    <text evidence="4">Belongs to the cyclin family.</text>
</comment>
<feature type="compositionally biased region" description="Polar residues" evidence="5">
    <location>
        <begin position="1"/>
        <end position="27"/>
    </location>
</feature>
<evidence type="ECO:0000256" key="5">
    <source>
        <dbReference type="SAM" id="MobiDB-lite"/>
    </source>
</evidence>
<feature type="domain" description="Cyclin-like" evidence="6">
    <location>
        <begin position="315"/>
        <end position="397"/>
    </location>
</feature>
<dbReference type="Pfam" id="PF00134">
    <property type="entry name" value="Cyclin_N"/>
    <property type="match status" value="1"/>
</dbReference>
<feature type="region of interest" description="Disordered" evidence="5">
    <location>
        <begin position="120"/>
        <end position="139"/>
    </location>
</feature>
<protein>
    <recommendedName>
        <fullName evidence="10">G2/mitotic-specific cyclin-B3</fullName>
    </recommendedName>
</protein>
<dbReference type="InterPro" id="IPR048258">
    <property type="entry name" value="Cyclins_cyclin-box"/>
</dbReference>
<keyword evidence="1" id="KW-0132">Cell division</keyword>
<feature type="compositionally biased region" description="Basic and acidic residues" evidence="5">
    <location>
        <begin position="128"/>
        <end position="137"/>
    </location>
</feature>
<dbReference type="PROSITE" id="PS00292">
    <property type="entry name" value="CYCLINS"/>
    <property type="match status" value="1"/>
</dbReference>
<dbReference type="EMBL" id="CAWYQH010000096">
    <property type="protein sequence ID" value="CAK8682742.1"/>
    <property type="molecule type" value="Genomic_DNA"/>
</dbReference>
<keyword evidence="2 4" id="KW-0195">Cyclin</keyword>
<evidence type="ECO:0008006" key="10">
    <source>
        <dbReference type="Google" id="ProtNLM"/>
    </source>
</evidence>
<dbReference type="PANTHER" id="PTHR10177">
    <property type="entry name" value="CYCLINS"/>
    <property type="match status" value="1"/>
</dbReference>
<comment type="caution">
    <text evidence="8">The sequence shown here is derived from an EMBL/GenBank/DDBJ whole genome shotgun (WGS) entry which is preliminary data.</text>
</comment>
<organism evidence="8 9">
    <name type="scientific">Clavelina lepadiformis</name>
    <name type="common">Light-bulb sea squirt</name>
    <name type="synonym">Ascidia lepadiformis</name>
    <dbReference type="NCBI Taxonomy" id="159417"/>
    <lineage>
        <taxon>Eukaryota</taxon>
        <taxon>Metazoa</taxon>
        <taxon>Chordata</taxon>
        <taxon>Tunicata</taxon>
        <taxon>Ascidiacea</taxon>
        <taxon>Aplousobranchia</taxon>
        <taxon>Clavelinidae</taxon>
        <taxon>Clavelina</taxon>
    </lineage>
</organism>
<dbReference type="InterPro" id="IPR046965">
    <property type="entry name" value="Cyclin_A/B-like"/>
</dbReference>
<accession>A0ABP0FSZ3</accession>
<evidence type="ECO:0000313" key="8">
    <source>
        <dbReference type="EMBL" id="CAK8682742.1"/>
    </source>
</evidence>
<dbReference type="Proteomes" id="UP001642483">
    <property type="component" value="Unassembled WGS sequence"/>
</dbReference>
<sequence length="457" mass="52900">MSENSIFQHSNVLTRNQNISDNGQKMNAANLKSASKRPASSPAKGSVQKRSAFGNITNAIKNTKQFELRPLVEKLEISKPTIRKRRSLRLQSKQTLQKSVPDIKSDDSNLTINSLETAFSSAHNSRSTTRDEAKSSETMEVSPVPTCYYEYEVSPKRKELNFDDLDAFNATNNNEAPEYAFMIFEYMRSREKRFVIKAKYLANIQKEVTADMRAILVDWMVEVQENFELNHETLYLAVKLVDHYMQKVNIIRERLQLVGATSLLVAAKFDERHAPYVDDFLYICDDAYTKKDMLAMERSILIVIGFDINIPIAYRFLRRYAKCLKSSMEVLTLARFVLELSLQCYNFVDRSASKMAAAALWLAIKMKNTPHQWDDTLLYYTSHEEREIFDLAHELNNMVNKSKGKKLKTVWQKYSHSIFYEVAKTPTLSEDRIEDEKRRIYAKSDASFDSSKDFFEL</sequence>
<reference evidence="8 9" key="1">
    <citation type="submission" date="2024-02" db="EMBL/GenBank/DDBJ databases">
        <authorList>
            <person name="Daric V."/>
            <person name="Darras S."/>
        </authorList>
    </citation>
    <scope>NUCLEOTIDE SEQUENCE [LARGE SCALE GENOMIC DNA]</scope>
</reference>
<feature type="domain" description="Cyclin-like" evidence="6">
    <location>
        <begin position="218"/>
        <end position="302"/>
    </location>
</feature>
<evidence type="ECO:0000256" key="4">
    <source>
        <dbReference type="RuleBase" id="RU000383"/>
    </source>
</evidence>
<dbReference type="SMART" id="SM01332">
    <property type="entry name" value="Cyclin_C"/>
    <property type="match status" value="1"/>
</dbReference>
<dbReference type="InterPro" id="IPR013763">
    <property type="entry name" value="Cyclin-like_dom"/>
</dbReference>
<feature type="domain" description="Cyclin C-terminal" evidence="7">
    <location>
        <begin position="311"/>
        <end position="428"/>
    </location>
</feature>